<accession>A0ABP2TEQ3</accession>
<proteinExistence type="predicted"/>
<evidence type="ECO:0000313" key="3">
    <source>
        <dbReference type="Proteomes" id="UP000012099"/>
    </source>
</evidence>
<gene>
    <name evidence="2" type="ORF">LEP1GSC035_2460</name>
</gene>
<keyword evidence="1" id="KW-0812">Transmembrane</keyword>
<evidence type="ECO:0000313" key="2">
    <source>
        <dbReference type="EMBL" id="EMN02593.1"/>
    </source>
</evidence>
<dbReference type="Proteomes" id="UP000012099">
    <property type="component" value="Unassembled WGS sequence"/>
</dbReference>
<feature type="transmembrane region" description="Helical" evidence="1">
    <location>
        <begin position="29"/>
        <end position="46"/>
    </location>
</feature>
<organism evidence="2 3">
    <name type="scientific">Leptospira noguchii str. 2007001578</name>
    <dbReference type="NCBI Taxonomy" id="1049974"/>
    <lineage>
        <taxon>Bacteria</taxon>
        <taxon>Pseudomonadati</taxon>
        <taxon>Spirochaetota</taxon>
        <taxon>Spirochaetia</taxon>
        <taxon>Leptospirales</taxon>
        <taxon>Leptospiraceae</taxon>
        <taxon>Leptospira</taxon>
    </lineage>
</organism>
<dbReference type="EMBL" id="AHMH02000012">
    <property type="protein sequence ID" value="EMN02593.1"/>
    <property type="molecule type" value="Genomic_DNA"/>
</dbReference>
<keyword evidence="1" id="KW-0472">Membrane</keyword>
<protein>
    <submittedName>
        <fullName evidence="2">Uncharacterized protein</fullName>
    </submittedName>
</protein>
<comment type="caution">
    <text evidence="2">The sequence shown here is derived from an EMBL/GenBank/DDBJ whole genome shotgun (WGS) entry which is preliminary data.</text>
</comment>
<keyword evidence="3" id="KW-1185">Reference proteome</keyword>
<reference evidence="2 3" key="1">
    <citation type="submission" date="2013-01" db="EMBL/GenBank/DDBJ databases">
        <authorList>
            <person name="Harkins D.M."/>
            <person name="Durkin A.S."/>
            <person name="Brinkac L.M."/>
            <person name="Haft D.H."/>
            <person name="Selengut J.D."/>
            <person name="Sanka R."/>
            <person name="DePew J."/>
            <person name="Purushe J."/>
            <person name="Whelen A.C."/>
            <person name="Vinetz J.M."/>
            <person name="Sutton G.G."/>
            <person name="Nierman W.C."/>
            <person name="Fouts D.E."/>
        </authorList>
    </citation>
    <scope>NUCLEOTIDE SEQUENCE [LARGE SCALE GENOMIC DNA]</scope>
    <source>
        <strain evidence="2 3">2007001578</strain>
    </source>
</reference>
<name>A0ABP2TEQ3_9LEPT</name>
<sequence length="67" mass="7622">MFLVNSASYQTALKFNSLTNKLIVHSQNFLLFVIPIFIAKTLLAFCRISSHFIKKLFALSSILFSSH</sequence>
<keyword evidence="1" id="KW-1133">Transmembrane helix</keyword>
<evidence type="ECO:0000256" key="1">
    <source>
        <dbReference type="SAM" id="Phobius"/>
    </source>
</evidence>